<evidence type="ECO:0000313" key="2">
    <source>
        <dbReference type="EMBL" id="CAE6443967.1"/>
    </source>
</evidence>
<accession>A0A8H3AZA3</accession>
<feature type="compositionally biased region" description="Gly residues" evidence="1">
    <location>
        <begin position="55"/>
        <end position="83"/>
    </location>
</feature>
<dbReference type="AlphaFoldDB" id="A0A8H3AZA3"/>
<gene>
    <name evidence="2" type="ORF">RDB_LOCUS33398</name>
</gene>
<organism evidence="2 3">
    <name type="scientific">Rhizoctonia solani</name>
    <dbReference type="NCBI Taxonomy" id="456999"/>
    <lineage>
        <taxon>Eukaryota</taxon>
        <taxon>Fungi</taxon>
        <taxon>Dikarya</taxon>
        <taxon>Basidiomycota</taxon>
        <taxon>Agaricomycotina</taxon>
        <taxon>Agaricomycetes</taxon>
        <taxon>Cantharellales</taxon>
        <taxon>Ceratobasidiaceae</taxon>
        <taxon>Rhizoctonia</taxon>
    </lineage>
</organism>
<reference evidence="2" key="1">
    <citation type="submission" date="2021-01" db="EMBL/GenBank/DDBJ databases">
        <authorList>
            <person name="Kaushik A."/>
        </authorList>
    </citation>
    <scope>NUCLEOTIDE SEQUENCE</scope>
    <source>
        <strain evidence="2">Type strain: AG8-Rh-89/</strain>
    </source>
</reference>
<feature type="compositionally biased region" description="Polar residues" evidence="1">
    <location>
        <begin position="36"/>
        <end position="45"/>
    </location>
</feature>
<comment type="caution">
    <text evidence="2">The sequence shown here is derived from an EMBL/GenBank/DDBJ whole genome shotgun (WGS) entry which is preliminary data.</text>
</comment>
<name>A0A8H3AZA3_9AGAM</name>
<evidence type="ECO:0000313" key="3">
    <source>
        <dbReference type="Proteomes" id="UP000663850"/>
    </source>
</evidence>
<evidence type="ECO:0000256" key="1">
    <source>
        <dbReference type="SAM" id="MobiDB-lite"/>
    </source>
</evidence>
<sequence>MTRSIETREACTLELFEDAQDIQDAITVIMETMTRGQNPASTPGIRNSAHPGRDVLGGGVNGGSWGDGGGDGGYGGDGGGGGD</sequence>
<proteinExistence type="predicted"/>
<dbReference type="Proteomes" id="UP000663850">
    <property type="component" value="Unassembled WGS sequence"/>
</dbReference>
<dbReference type="EMBL" id="CAJMWZ010001871">
    <property type="protein sequence ID" value="CAE6443967.1"/>
    <property type="molecule type" value="Genomic_DNA"/>
</dbReference>
<feature type="region of interest" description="Disordered" evidence="1">
    <location>
        <begin position="36"/>
        <end position="83"/>
    </location>
</feature>
<protein>
    <submittedName>
        <fullName evidence="2">Uncharacterized protein</fullName>
    </submittedName>
</protein>